<sequence length="183" mass="19420">MGALDTVATLEAFADTMVPGEKRHRHDRAVAGAAPGPGAVHAGAVTLLQLPELGVGVLLPELAALLNTEATAWALARGHVLLPSQPPFVALDFEDRTHLAGKLLSSAGLHQKVYVLLALFSAAAFDTAAHLHTTDALDKRHPGLTWLRFPAPGTDGFWRYPTYSYGKRLAHEHPHTTAGGHPA</sequence>
<evidence type="ECO:0000313" key="2">
    <source>
        <dbReference type="Proteomes" id="UP000595046"/>
    </source>
</evidence>
<keyword evidence="2" id="KW-1185">Reference proteome</keyword>
<proteinExistence type="predicted"/>
<dbReference type="InterPro" id="IPR046029">
    <property type="entry name" value="DUF5987"/>
</dbReference>
<gene>
    <name evidence="1" type="ORF">G4Z16_02205</name>
</gene>
<evidence type="ECO:0000313" key="1">
    <source>
        <dbReference type="EMBL" id="QPP10343.1"/>
    </source>
</evidence>
<dbReference type="Proteomes" id="UP000595046">
    <property type="component" value="Chromosome"/>
</dbReference>
<accession>A0A7T1WTK6</accession>
<protein>
    <submittedName>
        <fullName evidence="1">Regulator</fullName>
    </submittedName>
</protein>
<reference evidence="2" key="1">
    <citation type="submission" date="2020-02" db="EMBL/GenBank/DDBJ databases">
        <title>Streptomyces sp. ASO4wet.</title>
        <authorList>
            <person name="Risdian C."/>
            <person name="Landwehr W."/>
            <person name="Schupp P."/>
            <person name="Wink J."/>
        </authorList>
    </citation>
    <scope>NUCLEOTIDE SEQUENCE [LARGE SCALE GENOMIC DNA]</scope>
    <source>
        <strain evidence="2">ASO4wet</strain>
    </source>
</reference>
<dbReference type="AlphaFoldDB" id="A0A7T1WTK6"/>
<dbReference type="KEGG" id="sbat:G4Z16_02205"/>
<dbReference type="EMBL" id="CP048882">
    <property type="protein sequence ID" value="QPP10343.1"/>
    <property type="molecule type" value="Genomic_DNA"/>
</dbReference>
<dbReference type="Pfam" id="PF19449">
    <property type="entry name" value="DUF5987"/>
    <property type="match status" value="1"/>
</dbReference>
<name>A0A7T1WTK6_9ACTN</name>
<organism evidence="1 2">
    <name type="scientific">Streptomyces bathyalis</name>
    <dbReference type="NCBI Taxonomy" id="2710756"/>
    <lineage>
        <taxon>Bacteria</taxon>
        <taxon>Bacillati</taxon>
        <taxon>Actinomycetota</taxon>
        <taxon>Actinomycetes</taxon>
        <taxon>Kitasatosporales</taxon>
        <taxon>Streptomycetaceae</taxon>
        <taxon>Streptomyces</taxon>
    </lineage>
</organism>